<sequence>MISDMAFSFLGTGSVKAAPVYGCDCIACQRALSNQTYRRQAACGVLEVNGVRFLIDAGYLGLEEKFPPGSLDAVLLTHFHMDHVQGLFPIRWGMGESIPVFSPDDPHGCDDLFKYPGIFDFSKKSLPFEPFHFKGIKITPVPLVHSKLTMGYIVEFNGKRLAYLCDSGVLRRDVEVLLKEHPLDLLILDCDQPPQEKAPRNHNDLTRALDVYKSIQPKQLLLTHISHHLDEYFITHPDCLPDGVAIGLDSQTWTI</sequence>
<name>A0A4P7P483_9GAMM</name>
<dbReference type="EC" id="3.1.4.55" evidence="2"/>
<reference evidence="2 3" key="1">
    <citation type="submission" date="2018-08" db="EMBL/GenBank/DDBJ databases">
        <title>Horizontal acquisition of hydrogen conversion ability and other habitat adaptations in Hydrogenovibrio crunogenus strains.</title>
        <authorList>
            <person name="Gonnella G."/>
            <person name="Adam N."/>
            <person name="Perner M."/>
        </authorList>
    </citation>
    <scope>NUCLEOTIDE SEQUENCE [LARGE SCALE GENOMIC DNA]</scope>
    <source>
        <strain evidence="2 3">SP-41</strain>
    </source>
</reference>
<dbReference type="SMART" id="SM00849">
    <property type="entry name" value="Lactamase_B"/>
    <property type="match status" value="1"/>
</dbReference>
<gene>
    <name evidence="2" type="primary">phnP</name>
    <name evidence="2" type="ORF">GHNINEIG_02247</name>
</gene>
<dbReference type="InterPro" id="IPR036866">
    <property type="entry name" value="RibonucZ/Hydroxyglut_hydro"/>
</dbReference>
<dbReference type="RefSeq" id="WP_135796708.1">
    <property type="nucleotide sequence ID" value="NZ_CP032096.1"/>
</dbReference>
<dbReference type="CDD" id="cd07736">
    <property type="entry name" value="PhnP-like_MBL-fold"/>
    <property type="match status" value="1"/>
</dbReference>
<dbReference type="SUPFAM" id="SSF56281">
    <property type="entry name" value="Metallo-hydrolase/oxidoreductase"/>
    <property type="match status" value="1"/>
</dbReference>
<dbReference type="GO" id="GO:0103043">
    <property type="term" value="F:phosphoribosyl 1,2-cyclic phosphate phosphodiesterase activity"/>
    <property type="evidence" value="ECO:0007669"/>
    <property type="project" value="UniProtKB-EC"/>
</dbReference>
<dbReference type="OrthoDB" id="9803916at2"/>
<dbReference type="Proteomes" id="UP000296201">
    <property type="component" value="Chromosome"/>
</dbReference>
<feature type="domain" description="Metallo-beta-lactamase" evidence="1">
    <location>
        <begin position="40"/>
        <end position="224"/>
    </location>
</feature>
<dbReference type="Gene3D" id="3.60.15.10">
    <property type="entry name" value="Ribonuclease Z/Hydroxyacylglutathione hydrolase-like"/>
    <property type="match status" value="1"/>
</dbReference>
<protein>
    <submittedName>
        <fullName evidence="2">Phosphoribosyl 1,2-cyclic phosphate phosphodiesterase</fullName>
        <ecNumber evidence="2">3.1.4.55</ecNumber>
    </submittedName>
</protein>
<dbReference type="EMBL" id="CP032096">
    <property type="protein sequence ID" value="QBZ84172.1"/>
    <property type="molecule type" value="Genomic_DNA"/>
</dbReference>
<keyword evidence="3" id="KW-1185">Reference proteome</keyword>
<proteinExistence type="predicted"/>
<dbReference type="InterPro" id="IPR001279">
    <property type="entry name" value="Metallo-B-lactamas"/>
</dbReference>
<dbReference type="InterPro" id="IPR035682">
    <property type="entry name" value="PhnP_MBL"/>
</dbReference>
<evidence type="ECO:0000313" key="2">
    <source>
        <dbReference type="EMBL" id="QBZ84172.1"/>
    </source>
</evidence>
<dbReference type="PANTHER" id="PTHR42663:SF6">
    <property type="entry name" value="HYDROLASE C777.06C-RELATED"/>
    <property type="match status" value="1"/>
</dbReference>
<organism evidence="2 3">
    <name type="scientific">Hydrogenovibrio crunogenus</name>
    <dbReference type="NCBI Taxonomy" id="39765"/>
    <lineage>
        <taxon>Bacteria</taxon>
        <taxon>Pseudomonadati</taxon>
        <taxon>Pseudomonadota</taxon>
        <taxon>Gammaproteobacteria</taxon>
        <taxon>Thiotrichales</taxon>
        <taxon>Piscirickettsiaceae</taxon>
        <taxon>Hydrogenovibrio</taxon>
    </lineage>
</organism>
<dbReference type="GO" id="GO:0019700">
    <property type="term" value="P:organic phosphonate catabolic process"/>
    <property type="evidence" value="ECO:0007669"/>
    <property type="project" value="InterPro"/>
</dbReference>
<accession>A0A4P7P483</accession>
<dbReference type="NCBIfam" id="TIGR03307">
    <property type="entry name" value="PhnP"/>
    <property type="match status" value="1"/>
</dbReference>
<dbReference type="AlphaFoldDB" id="A0A4P7P483"/>
<dbReference type="PANTHER" id="PTHR42663">
    <property type="entry name" value="HYDROLASE C777.06C-RELATED-RELATED"/>
    <property type="match status" value="1"/>
</dbReference>
<evidence type="ECO:0000313" key="3">
    <source>
        <dbReference type="Proteomes" id="UP000296201"/>
    </source>
</evidence>
<evidence type="ECO:0000259" key="1">
    <source>
        <dbReference type="SMART" id="SM00849"/>
    </source>
</evidence>
<dbReference type="InterPro" id="IPR017693">
    <property type="entry name" value="Phosphonate_metab_PhnP"/>
</dbReference>
<dbReference type="Pfam" id="PF12706">
    <property type="entry name" value="Lactamase_B_2"/>
    <property type="match status" value="1"/>
</dbReference>
<keyword evidence="2" id="KW-0378">Hydrolase</keyword>